<sequence>MSNYPSPSEVAAKHGTPYPPQEQALGLTPSVMPDVPICAVFLFLFVLAGAGHMTLFRLNLAKGKKFIISGMMFGFCFTRIMANALRIAWSCYPDSVKLGIAAMVFVYAGIILLFIANLFFTQRIVRSQHPHFGWTKPFSIALPVLLVIIIGSILALIVGVILSFYTLNQKTLTRIRDIQLYGETLYAVVAFLPIPIVITSALARRHPSIRNNEAIDKFGSGTMRAKIALVLVSATFLCLGASWRAATLWLPAEDSTNPVHPWYFHKEFFYVFDFTIEICVILSWLALRIDQRFFIPNGAQGPFSYAGGFTFAGEPGNEKIALGTRDSMRHLTGSQASGFGNGSRVSWGGSRNSMARESRVSWGGISRDDVTMGIGEDGYQTLPYPGFEQDEIQGATAADVGVEGAEAEMGWDPKSGRWALRPLSHLPTRPLSTQSGV</sequence>
<feature type="transmembrane region" description="Helical" evidence="1">
    <location>
        <begin position="67"/>
        <end position="88"/>
    </location>
</feature>
<evidence type="ECO:0000313" key="2">
    <source>
        <dbReference type="EMBL" id="KAK4543587.1"/>
    </source>
</evidence>
<dbReference type="InterPro" id="IPR021460">
    <property type="entry name" value="DUF3112"/>
</dbReference>
<dbReference type="Pfam" id="PF11309">
    <property type="entry name" value="DUF3112"/>
    <property type="match status" value="1"/>
</dbReference>
<gene>
    <name evidence="2" type="ORF">LTR36_005482</name>
</gene>
<comment type="caution">
    <text evidence="2">The sequence shown here is derived from an EMBL/GenBank/DDBJ whole genome shotgun (WGS) entry which is preliminary data.</text>
</comment>
<dbReference type="AlphaFoldDB" id="A0AAV9JFP2"/>
<feature type="transmembrane region" description="Helical" evidence="1">
    <location>
        <begin position="35"/>
        <end position="55"/>
    </location>
</feature>
<organism evidence="2 3">
    <name type="scientific">Oleoguttula mirabilis</name>
    <dbReference type="NCBI Taxonomy" id="1507867"/>
    <lineage>
        <taxon>Eukaryota</taxon>
        <taxon>Fungi</taxon>
        <taxon>Dikarya</taxon>
        <taxon>Ascomycota</taxon>
        <taxon>Pezizomycotina</taxon>
        <taxon>Dothideomycetes</taxon>
        <taxon>Dothideomycetidae</taxon>
        <taxon>Mycosphaerellales</taxon>
        <taxon>Teratosphaeriaceae</taxon>
        <taxon>Oleoguttula</taxon>
    </lineage>
</organism>
<name>A0AAV9JFP2_9PEZI</name>
<keyword evidence="1" id="KW-0472">Membrane</keyword>
<feature type="transmembrane region" description="Helical" evidence="1">
    <location>
        <begin position="140"/>
        <end position="165"/>
    </location>
</feature>
<dbReference type="Proteomes" id="UP001324427">
    <property type="component" value="Unassembled WGS sequence"/>
</dbReference>
<keyword evidence="1" id="KW-1133">Transmembrane helix</keyword>
<keyword evidence="1" id="KW-0812">Transmembrane</keyword>
<reference evidence="2 3" key="1">
    <citation type="submission" date="2021-11" db="EMBL/GenBank/DDBJ databases">
        <title>Black yeast isolated from Biological Soil Crust.</title>
        <authorList>
            <person name="Kurbessoian T."/>
        </authorList>
    </citation>
    <scope>NUCLEOTIDE SEQUENCE [LARGE SCALE GENOMIC DNA]</scope>
    <source>
        <strain evidence="2 3">CCFEE 5522</strain>
    </source>
</reference>
<feature type="transmembrane region" description="Helical" evidence="1">
    <location>
        <begin position="268"/>
        <end position="287"/>
    </location>
</feature>
<evidence type="ECO:0000256" key="1">
    <source>
        <dbReference type="SAM" id="Phobius"/>
    </source>
</evidence>
<proteinExistence type="predicted"/>
<dbReference type="PANTHER" id="PTHR35184:SF1">
    <property type="entry name" value="INTEGRAL MEMBRANE PROTEIN"/>
    <property type="match status" value="1"/>
</dbReference>
<keyword evidence="3" id="KW-1185">Reference proteome</keyword>
<feature type="transmembrane region" description="Helical" evidence="1">
    <location>
        <begin position="100"/>
        <end position="120"/>
    </location>
</feature>
<dbReference type="EMBL" id="JAVFHQ010000031">
    <property type="protein sequence ID" value="KAK4543587.1"/>
    <property type="molecule type" value="Genomic_DNA"/>
</dbReference>
<evidence type="ECO:0000313" key="3">
    <source>
        <dbReference type="Proteomes" id="UP001324427"/>
    </source>
</evidence>
<feature type="transmembrane region" description="Helical" evidence="1">
    <location>
        <begin position="185"/>
        <end position="203"/>
    </location>
</feature>
<dbReference type="PANTHER" id="PTHR35184">
    <property type="entry name" value="YALI0C10208P"/>
    <property type="match status" value="1"/>
</dbReference>
<accession>A0AAV9JFP2</accession>
<feature type="transmembrane region" description="Helical" evidence="1">
    <location>
        <begin position="227"/>
        <end position="248"/>
    </location>
</feature>
<protein>
    <submittedName>
        <fullName evidence="2">Uncharacterized protein</fullName>
    </submittedName>
</protein>